<dbReference type="InterPro" id="IPR000335">
    <property type="entry name" value="Bleomycin-R"/>
</dbReference>
<dbReference type="CDD" id="cd08349">
    <property type="entry name" value="BLMA_like"/>
    <property type="match status" value="1"/>
</dbReference>
<evidence type="ECO:0000256" key="1">
    <source>
        <dbReference type="ARBA" id="ARBA00023251"/>
    </source>
</evidence>
<dbReference type="SUPFAM" id="SSF54593">
    <property type="entry name" value="Glyoxalase/Bleomycin resistance protein/Dihydroxybiphenyl dioxygenase"/>
    <property type="match status" value="1"/>
</dbReference>
<dbReference type="Proteomes" id="UP001550210">
    <property type="component" value="Unassembled WGS sequence"/>
</dbReference>
<dbReference type="SUPFAM" id="SSF48452">
    <property type="entry name" value="TPR-like"/>
    <property type="match status" value="1"/>
</dbReference>
<organism evidence="2 3">
    <name type="scientific">Streptomyces ossamyceticus</name>
    <dbReference type="NCBI Taxonomy" id="249581"/>
    <lineage>
        <taxon>Bacteria</taxon>
        <taxon>Bacillati</taxon>
        <taxon>Actinomycetota</taxon>
        <taxon>Actinomycetes</taxon>
        <taxon>Kitasatosporales</taxon>
        <taxon>Streptomycetaceae</taxon>
        <taxon>Streptomyces</taxon>
    </lineage>
</organism>
<proteinExistence type="predicted"/>
<accession>A0ABV2UT79</accession>
<dbReference type="RefSeq" id="WP_355394838.1">
    <property type="nucleotide sequence ID" value="NZ_JBEXPZ010000010.1"/>
</dbReference>
<sequence>MTETTIPILPCRTLQPVLDFYTALGFDVTFRQTSPNPYAVVERGGIQLHFFGMKHYDPTRSFSTCCVRTDDVDGLHRAFRAGLKATYGRVPSCGLPRIGALKDASHGMRQFLMTDPGGNCVRVGQPISEDQHHRPAPKETFARALHYASLFADSREDPAAAAKVLDQALGRTDERPTPVQLLRLLVLRADAAGRLGDEERAIPALSEAMAVHLTAGERDSARDDLARLEELLEELLDDQGMR</sequence>
<protein>
    <submittedName>
        <fullName evidence="2">VOC family protein</fullName>
    </submittedName>
</protein>
<reference evidence="2 3" key="1">
    <citation type="submission" date="2024-06" db="EMBL/GenBank/DDBJ databases">
        <title>The Natural Products Discovery Center: Release of the First 8490 Sequenced Strains for Exploring Actinobacteria Biosynthetic Diversity.</title>
        <authorList>
            <person name="Kalkreuter E."/>
            <person name="Kautsar S.A."/>
            <person name="Yang D."/>
            <person name="Bader C.D."/>
            <person name="Teijaro C.N."/>
            <person name="Fluegel L."/>
            <person name="Davis C.M."/>
            <person name="Simpson J.R."/>
            <person name="Lauterbach L."/>
            <person name="Steele A.D."/>
            <person name="Gui C."/>
            <person name="Meng S."/>
            <person name="Li G."/>
            <person name="Viehrig K."/>
            <person name="Ye F."/>
            <person name="Su P."/>
            <person name="Kiefer A.F."/>
            <person name="Nichols A."/>
            <person name="Cepeda A.J."/>
            <person name="Yan W."/>
            <person name="Fan B."/>
            <person name="Jiang Y."/>
            <person name="Adhikari A."/>
            <person name="Zheng C.-J."/>
            <person name="Schuster L."/>
            <person name="Cowan T.M."/>
            <person name="Smanski M.J."/>
            <person name="Chevrette M.G."/>
            <person name="De Carvalho L.P.S."/>
            <person name="Shen B."/>
        </authorList>
    </citation>
    <scope>NUCLEOTIDE SEQUENCE [LARGE SCALE GENOMIC DNA]</scope>
    <source>
        <strain evidence="2 3">NPDC006434</strain>
    </source>
</reference>
<name>A0ABV2UT79_9ACTN</name>
<keyword evidence="3" id="KW-1185">Reference proteome</keyword>
<dbReference type="EMBL" id="JBEXPZ010000010">
    <property type="protein sequence ID" value="MET9844754.1"/>
    <property type="molecule type" value="Genomic_DNA"/>
</dbReference>
<evidence type="ECO:0000313" key="3">
    <source>
        <dbReference type="Proteomes" id="UP001550210"/>
    </source>
</evidence>
<evidence type="ECO:0000313" key="2">
    <source>
        <dbReference type="EMBL" id="MET9844754.1"/>
    </source>
</evidence>
<dbReference type="InterPro" id="IPR011990">
    <property type="entry name" value="TPR-like_helical_dom_sf"/>
</dbReference>
<dbReference type="InterPro" id="IPR029068">
    <property type="entry name" value="Glyas_Bleomycin-R_OHBP_Dase"/>
</dbReference>
<comment type="caution">
    <text evidence="2">The sequence shown here is derived from an EMBL/GenBank/DDBJ whole genome shotgun (WGS) entry which is preliminary data.</text>
</comment>
<keyword evidence="1" id="KW-0046">Antibiotic resistance</keyword>
<gene>
    <name evidence="2" type="ORF">ABZZ21_09240</name>
</gene>
<dbReference type="Gene3D" id="3.10.180.10">
    <property type="entry name" value="2,3-Dihydroxybiphenyl 1,2-Dioxygenase, domain 1"/>
    <property type="match status" value="1"/>
</dbReference>